<evidence type="ECO:0000259" key="10">
    <source>
        <dbReference type="PROSITE" id="PS50268"/>
    </source>
</evidence>
<dbReference type="GO" id="GO:0044331">
    <property type="term" value="P:cell-cell adhesion mediated by cadherin"/>
    <property type="evidence" value="ECO:0000318"/>
    <property type="project" value="GO_Central"/>
</dbReference>
<feature type="domain" description="Cadherin" evidence="10">
    <location>
        <begin position="654"/>
        <end position="759"/>
    </location>
</feature>
<dbReference type="FunFam" id="2.60.40.60:FF:000020">
    <property type="entry name" value="Dachsous cadherin-related 1b"/>
    <property type="match status" value="2"/>
</dbReference>
<evidence type="ECO:0000256" key="3">
    <source>
        <dbReference type="ARBA" id="ARBA00022737"/>
    </source>
</evidence>
<keyword evidence="4 7" id="KW-0106">Calcium</keyword>
<keyword evidence="2 9" id="KW-0812">Transmembrane</keyword>
<keyword evidence="12" id="KW-1185">Reference proteome</keyword>
<feature type="compositionally biased region" description="Low complexity" evidence="8">
    <location>
        <begin position="1780"/>
        <end position="1790"/>
    </location>
</feature>
<dbReference type="PROSITE" id="PS51257">
    <property type="entry name" value="PROKAR_LIPOPROTEIN"/>
    <property type="match status" value="1"/>
</dbReference>
<dbReference type="GO" id="GO:0007409">
    <property type="term" value="P:axonogenesis"/>
    <property type="evidence" value="ECO:0000318"/>
    <property type="project" value="GO_Central"/>
</dbReference>
<feature type="transmembrane region" description="Helical" evidence="9">
    <location>
        <begin position="56"/>
        <end position="76"/>
    </location>
</feature>
<dbReference type="OrthoDB" id="6252479at2759"/>
<dbReference type="FunCoup" id="E9GS95">
    <property type="interactions" value="5"/>
</dbReference>
<dbReference type="InterPro" id="IPR002126">
    <property type="entry name" value="Cadherin-like_dom"/>
</dbReference>
<evidence type="ECO:0000256" key="7">
    <source>
        <dbReference type="PROSITE-ProRule" id="PRU00043"/>
    </source>
</evidence>
<dbReference type="SMART" id="SM00112">
    <property type="entry name" value="CA"/>
    <property type="match status" value="10"/>
</dbReference>
<accession>E9GS95</accession>
<dbReference type="KEGG" id="dpx:DAPPUDRAFT_305404"/>
<evidence type="ECO:0000256" key="4">
    <source>
        <dbReference type="ARBA" id="ARBA00022837"/>
    </source>
</evidence>
<dbReference type="Pfam" id="PF00028">
    <property type="entry name" value="Cadherin"/>
    <property type="match status" value="5"/>
</dbReference>
<dbReference type="EMBL" id="GL732561">
    <property type="protein sequence ID" value="EFX77675.1"/>
    <property type="molecule type" value="Genomic_DNA"/>
</dbReference>
<evidence type="ECO:0000256" key="8">
    <source>
        <dbReference type="SAM" id="MobiDB-lite"/>
    </source>
</evidence>
<dbReference type="eggNOG" id="KOG3594">
    <property type="taxonomic scope" value="Eukaryota"/>
</dbReference>
<evidence type="ECO:0000256" key="9">
    <source>
        <dbReference type="SAM" id="Phobius"/>
    </source>
</evidence>
<evidence type="ECO:0000313" key="12">
    <source>
        <dbReference type="Proteomes" id="UP000000305"/>
    </source>
</evidence>
<evidence type="ECO:0000256" key="6">
    <source>
        <dbReference type="ARBA" id="ARBA00023136"/>
    </source>
</evidence>
<dbReference type="HOGENOM" id="CLU_236939_0_0_1"/>
<sequence length="1849" mass="204919">MEGRSIALRRFFQTSLPVSIACICYTPTTAQTIRPTDSVVCRCWQYKGIRIIRATVAELSVFFCWLMATICFAGLIRHSSSPCDGVVLSPSSTIPPVLLRLLRRVTDNAQQLPVLFTRSVYRGSIREHFPFKNETIRQLVPIVPAIRIQRTVQYSDGTLAITEPDTRSSISTVRYTILSGNDDGYFTMDPLDGDVFLVRQIDREQLPGSAVGDRFVLTIQAASSLEISSATSSRARIFIDIEDINDNLPAFDTNDYTISIVENLPINFHVLQLSATDNDLGENSRFTYRLNDTSGAFMIDPVTGWLSVTNSTPLDRERVSRLALQVEAVEQKPNLLTDNVSTARIDIELTDANDNSPIFQPTNLYSFVVEATAGAGTVIGQVEAVDADAEDNGLVNYVIQHQQEGVRSGQAGKTGRNVRLGPLFNHTAKNGDPDVPFSIHPRSGHVIVTDTPLTMKSYSLFVEASDQPANPSERRHSLAVVQISVLSPATMVPKFANTPYEFWIGAEAPIDTSVGQVKTEVATTLTIRVVDQALGGSLKSQALHEQGFYHFSVVENVPAGSFGQIVYQTNGDVLSESDPGESFEFLPVDQKAPGWGYFKLARNGTLYTRRPLDRELMTSNLTLFVTVVEKEQNRDTLQVTVTVVDVNDNPPVFSKQRYLGRVGENAPAGTRVQLRQPIKAEDADSWPHNVIHYSLTGNGSRLFRIDPIGGELSVVRSKSLDRERTAFYNLTVTATDGALNAHAQLTILIEDENDNAPVISGFFPTVGVVALERSANRQEFRDEGVIIVCADGSCSTPIDVEQREPEELPPGRLMATYSRFRNHLLRVLDDWIDQAERAIDQTPPDEEEILERAFQEILYNSSILIQVPDNVMVNSSLGVFSVEDKDETSPVKTDQLSFSIVPGTLHEDLFGVVPESGSLYMKKPLQLETVYLIDVQVRDQHGLQSTANVAIQLTEVNLHRPMFNSSYYELLLPEGDYNESSFITIEAFDDDTGDNGRLVYSIIDSSPSPFWINQKTGLLVVNGSIDREQTEFFRLTVQAADEGFPPLKSRADVVIYITDINDNAPQFDLPSGGVNENGLQPLYSVSLTDGTPPGTAVIRVRATDADADLQTNGNVTYRLGSHQNQFTIDKLTGSISTLVTMDRARSESEYNLLVVATDDGTPRQSTVSVVRITITEACHPDPAARRQQSITLDENVPTPIALLNLTNFDDSRSEELVHLSLLKIEPNWPDAQSRFKLDHVEPVLWLTEPLDRELRDSYSVHLRVQHSGRRNNSTRNSKCAGFEEEELVLNIRVADINDNPPIFADQNPLIVVVPSSTPIGFPVVDADEGNNAAIKYTMTPDAAVSDDYYNQLDWTSAFVMDPNSGVVSVASTVDRLVGRILSFQVNATDRNGGGLSVSSALELSLHILDRSHEVVLVLATTTEDLINQSEHISGVVSDVSGHQVWIRSLDPHIDGDTADGSMTDVVLYARNRTVESIVPSEDLFRILNVKRNELDQKLSSYHFREIRQTNRNTKSLPSLPDIKIDVLEVTLIAMGAAVLLGAIVAVVCICLSRLKHKKRTKPGVPPSTMARSMAMDYHLQSVRNMTSMSSSYNDSSQAELMSRDSSASSENYFEVPVDKGHPLYVSALPPSHQKQRYKKAASTPSCPSCKRVKAHRCKCSGKRQMTVPRSLPGSDSWLLKRKSDDPFCRLHSLPPSSRTRNTLSSRSAMNEPELASSNTKLVRLHLAPRRTRSMRADQSTSASSAHCREDNSGQQIYSRHSNKLHRPKSHRCHQHRQRRPSSSSSPSSPSIVQIHQRRQIFSQPIGGGGHTRYPKSTSTTKVVRMYLSTLEFRLPNGQYFSRKLQEGQK</sequence>
<dbReference type="OMA" id="NCAVGTE"/>
<comment type="subcellular location">
    <subcellularLocation>
        <location evidence="1">Membrane</location>
    </subcellularLocation>
</comment>
<feature type="domain" description="Cadherin" evidence="10">
    <location>
        <begin position="545"/>
        <end position="653"/>
    </location>
</feature>
<feature type="domain" description="Cadherin" evidence="10">
    <location>
        <begin position="1305"/>
        <end position="1422"/>
    </location>
</feature>
<feature type="domain" description="Cadherin" evidence="10">
    <location>
        <begin position="1079"/>
        <end position="1184"/>
    </location>
</feature>
<dbReference type="Gene3D" id="2.60.40.60">
    <property type="entry name" value="Cadherins"/>
    <property type="match status" value="10"/>
</dbReference>
<dbReference type="SUPFAM" id="SSF49313">
    <property type="entry name" value="Cadherin-like"/>
    <property type="match status" value="10"/>
</dbReference>
<feature type="compositionally biased region" description="Low complexity" evidence="8">
    <location>
        <begin position="1696"/>
        <end position="1707"/>
    </location>
</feature>
<dbReference type="Proteomes" id="UP000000305">
    <property type="component" value="Unassembled WGS sequence"/>
</dbReference>
<dbReference type="FunFam" id="2.60.40.60:FF:000015">
    <property type="entry name" value="FAT atypical cadherin 1"/>
    <property type="match status" value="1"/>
</dbReference>
<dbReference type="PROSITE" id="PS00232">
    <property type="entry name" value="CADHERIN_1"/>
    <property type="match status" value="6"/>
</dbReference>
<dbReference type="FunFam" id="2.60.40.60:FF:000266">
    <property type="entry name" value="Cadherin 23"/>
    <property type="match status" value="1"/>
</dbReference>
<organism evidence="11 12">
    <name type="scientific">Daphnia pulex</name>
    <name type="common">Water flea</name>
    <dbReference type="NCBI Taxonomy" id="6669"/>
    <lineage>
        <taxon>Eukaryota</taxon>
        <taxon>Metazoa</taxon>
        <taxon>Ecdysozoa</taxon>
        <taxon>Arthropoda</taxon>
        <taxon>Crustacea</taxon>
        <taxon>Branchiopoda</taxon>
        <taxon>Diplostraca</taxon>
        <taxon>Cladocera</taxon>
        <taxon>Anomopoda</taxon>
        <taxon>Daphniidae</taxon>
        <taxon>Daphnia</taxon>
    </lineage>
</organism>
<dbReference type="GO" id="GO:0005912">
    <property type="term" value="C:adherens junction"/>
    <property type="evidence" value="ECO:0000318"/>
    <property type="project" value="GO_Central"/>
</dbReference>
<feature type="domain" description="Cadherin" evidence="10">
    <location>
        <begin position="152"/>
        <end position="251"/>
    </location>
</feature>
<dbReference type="PROSITE" id="PS50268">
    <property type="entry name" value="CADHERIN_2"/>
    <property type="match status" value="10"/>
</dbReference>
<feature type="region of interest" description="Disordered" evidence="8">
    <location>
        <begin position="1688"/>
        <end position="1793"/>
    </location>
</feature>
<dbReference type="PRINTS" id="PR00205">
    <property type="entry name" value="CADHERIN"/>
</dbReference>
<feature type="transmembrane region" description="Helical" evidence="9">
    <location>
        <begin position="1529"/>
        <end position="1551"/>
    </location>
</feature>
<evidence type="ECO:0000313" key="11">
    <source>
        <dbReference type="EMBL" id="EFX77675.1"/>
    </source>
</evidence>
<keyword evidence="5 9" id="KW-1133">Transmembrane helix</keyword>
<dbReference type="GO" id="GO:0005886">
    <property type="term" value="C:plasma membrane"/>
    <property type="evidence" value="ECO:0000318"/>
    <property type="project" value="GO_Central"/>
</dbReference>
<dbReference type="PANTHER" id="PTHR24026:SF137">
    <property type="entry name" value="CADHERIN-RELATED TUMOR SUPPRESSOR"/>
    <property type="match status" value="1"/>
</dbReference>
<keyword evidence="3" id="KW-0677">Repeat</keyword>
<keyword evidence="6 9" id="KW-0472">Membrane</keyword>
<feature type="domain" description="Cadherin" evidence="10">
    <location>
        <begin position="361"/>
        <end position="495"/>
    </location>
</feature>
<feature type="compositionally biased region" description="Basic residues" evidence="8">
    <location>
        <begin position="1760"/>
        <end position="1779"/>
    </location>
</feature>
<dbReference type="CDD" id="cd11304">
    <property type="entry name" value="Cadherin_repeat"/>
    <property type="match status" value="7"/>
</dbReference>
<dbReference type="STRING" id="6669.E9GS95"/>
<dbReference type="InParanoid" id="E9GS95"/>
<proteinExistence type="predicted"/>
<dbReference type="GO" id="GO:0005509">
    <property type="term" value="F:calcium ion binding"/>
    <property type="evidence" value="ECO:0007669"/>
    <property type="project" value="UniProtKB-UniRule"/>
</dbReference>
<gene>
    <name evidence="11" type="ORF">DAPPUDRAFT_305404</name>
</gene>
<dbReference type="InterPro" id="IPR015919">
    <property type="entry name" value="Cadherin-like_sf"/>
</dbReference>
<dbReference type="PANTHER" id="PTHR24026">
    <property type="entry name" value="FAT ATYPICAL CADHERIN-RELATED"/>
    <property type="match status" value="1"/>
</dbReference>
<feature type="domain" description="Cadherin" evidence="10">
    <location>
        <begin position="1184"/>
        <end position="1303"/>
    </location>
</feature>
<dbReference type="InterPro" id="IPR020894">
    <property type="entry name" value="Cadherin_CS"/>
</dbReference>
<evidence type="ECO:0000256" key="1">
    <source>
        <dbReference type="ARBA" id="ARBA00004370"/>
    </source>
</evidence>
<feature type="compositionally biased region" description="Basic residues" evidence="8">
    <location>
        <begin position="1722"/>
        <end position="1733"/>
    </location>
</feature>
<feature type="domain" description="Cadherin" evidence="10">
    <location>
        <begin position="859"/>
        <end position="963"/>
    </location>
</feature>
<protein>
    <recommendedName>
        <fullName evidence="10">Cadherin domain-containing protein</fullName>
    </recommendedName>
</protein>
<dbReference type="GO" id="GO:0007156">
    <property type="term" value="P:homophilic cell adhesion via plasma membrane adhesion molecules"/>
    <property type="evidence" value="ECO:0007669"/>
    <property type="project" value="InterPro"/>
</dbReference>
<feature type="domain" description="Cadherin" evidence="10">
    <location>
        <begin position="252"/>
        <end position="359"/>
    </location>
</feature>
<name>E9GS95_DAPPU</name>
<dbReference type="FunFam" id="2.60.40.60:FF:000816">
    <property type="entry name" value="Uncharacterized protein"/>
    <property type="match status" value="1"/>
</dbReference>
<dbReference type="FunFam" id="2.60.40.60:FF:000635">
    <property type="entry name" value="AGAP002828-PA"/>
    <property type="match status" value="1"/>
</dbReference>
<evidence type="ECO:0000256" key="5">
    <source>
        <dbReference type="ARBA" id="ARBA00022989"/>
    </source>
</evidence>
<evidence type="ECO:0000256" key="2">
    <source>
        <dbReference type="ARBA" id="ARBA00022692"/>
    </source>
</evidence>
<reference evidence="11 12" key="1">
    <citation type="journal article" date="2011" name="Science">
        <title>The ecoresponsive genome of Daphnia pulex.</title>
        <authorList>
            <person name="Colbourne J.K."/>
            <person name="Pfrender M.E."/>
            <person name="Gilbert D."/>
            <person name="Thomas W.K."/>
            <person name="Tucker A."/>
            <person name="Oakley T.H."/>
            <person name="Tokishita S."/>
            <person name="Aerts A."/>
            <person name="Arnold G.J."/>
            <person name="Basu M.K."/>
            <person name="Bauer D.J."/>
            <person name="Caceres C.E."/>
            <person name="Carmel L."/>
            <person name="Casola C."/>
            <person name="Choi J.H."/>
            <person name="Detter J.C."/>
            <person name="Dong Q."/>
            <person name="Dusheyko S."/>
            <person name="Eads B.D."/>
            <person name="Frohlich T."/>
            <person name="Geiler-Samerotte K.A."/>
            <person name="Gerlach D."/>
            <person name="Hatcher P."/>
            <person name="Jogdeo S."/>
            <person name="Krijgsveld J."/>
            <person name="Kriventseva E.V."/>
            <person name="Kultz D."/>
            <person name="Laforsch C."/>
            <person name="Lindquist E."/>
            <person name="Lopez J."/>
            <person name="Manak J.R."/>
            <person name="Muller J."/>
            <person name="Pangilinan J."/>
            <person name="Patwardhan R.P."/>
            <person name="Pitluck S."/>
            <person name="Pritham E.J."/>
            <person name="Rechtsteiner A."/>
            <person name="Rho M."/>
            <person name="Rogozin I.B."/>
            <person name="Sakarya O."/>
            <person name="Salamov A."/>
            <person name="Schaack S."/>
            <person name="Shapiro H."/>
            <person name="Shiga Y."/>
            <person name="Skalitzky C."/>
            <person name="Smith Z."/>
            <person name="Souvorov A."/>
            <person name="Sung W."/>
            <person name="Tang Z."/>
            <person name="Tsuchiya D."/>
            <person name="Tu H."/>
            <person name="Vos H."/>
            <person name="Wang M."/>
            <person name="Wolf Y.I."/>
            <person name="Yamagata H."/>
            <person name="Yamada T."/>
            <person name="Ye Y."/>
            <person name="Shaw J.R."/>
            <person name="Andrews J."/>
            <person name="Crease T.J."/>
            <person name="Tang H."/>
            <person name="Lucas S.M."/>
            <person name="Robertson H.M."/>
            <person name="Bork P."/>
            <person name="Koonin E.V."/>
            <person name="Zdobnov E.M."/>
            <person name="Grigoriev I.V."/>
            <person name="Lynch M."/>
            <person name="Boore J.L."/>
        </authorList>
    </citation>
    <scope>NUCLEOTIDE SEQUENCE [LARGE SCALE GENOMIC DNA]</scope>
</reference>
<dbReference type="GO" id="GO:0030855">
    <property type="term" value="P:epithelial cell differentiation"/>
    <property type="evidence" value="ECO:0000318"/>
    <property type="project" value="GO_Central"/>
</dbReference>
<feature type="domain" description="Cadherin" evidence="10">
    <location>
        <begin position="964"/>
        <end position="1067"/>
    </location>
</feature>